<dbReference type="RefSeq" id="WP_037444030.1">
    <property type="nucleotide sequence ID" value="NZ_JPEO01000012.1"/>
</dbReference>
<gene>
    <name evidence="2" type="ORF">HR45_14235</name>
</gene>
<dbReference type="AlphaFoldDB" id="A0A094JC22"/>
<evidence type="ECO:0000313" key="3">
    <source>
        <dbReference type="Proteomes" id="UP000029264"/>
    </source>
</evidence>
<evidence type="ECO:0000256" key="1">
    <source>
        <dbReference type="SAM" id="SignalP"/>
    </source>
</evidence>
<reference evidence="2 3" key="1">
    <citation type="submission" date="2014-06" db="EMBL/GenBank/DDBJ databases">
        <title>Shewanella sp. YQH10.</title>
        <authorList>
            <person name="Liu Y."/>
            <person name="Zeng R."/>
        </authorList>
    </citation>
    <scope>NUCLEOTIDE SEQUENCE [LARGE SCALE GENOMIC DNA]</scope>
    <source>
        <strain evidence="2 3">YQH10</strain>
    </source>
</reference>
<sequence>MRYLWIAVAAAGFSLPSMASVEQAVLNCAKVDNAQQRLACFDKLSQSLTHLAGNSSASSAPTPAAPASTVVVPQAPVAPVAPRGTSATPPSVPTQVNPQQLFGAKSKIEDLTPDAIELTVASISKSLRGEMSITFKNGQVWKQLEAKHYRLRVGDKVTIKKASLGSFLLYAEGRNSSIRVQREQ</sequence>
<keyword evidence="1" id="KW-0732">Signal</keyword>
<keyword evidence="3" id="KW-1185">Reference proteome</keyword>
<proteinExistence type="predicted"/>
<dbReference type="EMBL" id="JPEO01000012">
    <property type="protein sequence ID" value="KFZ36777.1"/>
    <property type="molecule type" value="Genomic_DNA"/>
</dbReference>
<evidence type="ECO:0000313" key="2">
    <source>
        <dbReference type="EMBL" id="KFZ36777.1"/>
    </source>
</evidence>
<dbReference type="OrthoDB" id="4750212at2"/>
<accession>A0A094JC22</accession>
<dbReference type="Proteomes" id="UP000029264">
    <property type="component" value="Unassembled WGS sequence"/>
</dbReference>
<dbReference type="eggNOG" id="ENOG5033267">
    <property type="taxonomic scope" value="Bacteria"/>
</dbReference>
<name>A0A094JC22_9GAMM</name>
<comment type="caution">
    <text evidence="2">The sequence shown here is derived from an EMBL/GenBank/DDBJ whole genome shotgun (WGS) entry which is preliminary data.</text>
</comment>
<feature type="signal peptide" evidence="1">
    <location>
        <begin position="1"/>
        <end position="19"/>
    </location>
</feature>
<feature type="chain" id="PRO_5001900107" evidence="1">
    <location>
        <begin position="20"/>
        <end position="184"/>
    </location>
</feature>
<dbReference type="STRING" id="1515746.HR45_14235"/>
<organism evidence="2 3">
    <name type="scientific">Shewanella mangrovi</name>
    <dbReference type="NCBI Taxonomy" id="1515746"/>
    <lineage>
        <taxon>Bacteria</taxon>
        <taxon>Pseudomonadati</taxon>
        <taxon>Pseudomonadota</taxon>
        <taxon>Gammaproteobacteria</taxon>
        <taxon>Alteromonadales</taxon>
        <taxon>Shewanellaceae</taxon>
        <taxon>Shewanella</taxon>
    </lineage>
</organism>
<protein>
    <submittedName>
        <fullName evidence="2">Uncharacterized protein</fullName>
    </submittedName>
</protein>